<sequence length="76" mass="8651">MTPLGIIELIKLALRVWLAVNASKPFQRLHEIDREILRLSVGATESALLQIEALDRERRVLDKLVGTLHSDLRNKP</sequence>
<name>A0A6J5N9D6_9CAUD</name>
<reference evidence="1" key="1">
    <citation type="submission" date="2020-04" db="EMBL/GenBank/DDBJ databases">
        <authorList>
            <person name="Chiriac C."/>
            <person name="Salcher M."/>
            <person name="Ghai R."/>
            <person name="Kavagutti S V."/>
        </authorList>
    </citation>
    <scope>NUCLEOTIDE SEQUENCE</scope>
</reference>
<gene>
    <name evidence="1" type="ORF">UFOVP673_7</name>
</gene>
<organism evidence="1">
    <name type="scientific">uncultured Caudovirales phage</name>
    <dbReference type="NCBI Taxonomy" id="2100421"/>
    <lineage>
        <taxon>Viruses</taxon>
        <taxon>Duplodnaviria</taxon>
        <taxon>Heunggongvirae</taxon>
        <taxon>Uroviricota</taxon>
        <taxon>Caudoviricetes</taxon>
        <taxon>Peduoviridae</taxon>
        <taxon>Maltschvirus</taxon>
        <taxon>Maltschvirus maltsch</taxon>
    </lineage>
</organism>
<protein>
    <submittedName>
        <fullName evidence="1">Uncharacterized protein</fullName>
    </submittedName>
</protein>
<evidence type="ECO:0000313" key="1">
    <source>
        <dbReference type="EMBL" id="CAB4155523.1"/>
    </source>
</evidence>
<dbReference type="EMBL" id="LR796631">
    <property type="protein sequence ID" value="CAB4155523.1"/>
    <property type="molecule type" value="Genomic_DNA"/>
</dbReference>
<proteinExistence type="predicted"/>
<accession>A0A6J5N9D6</accession>